<protein>
    <recommendedName>
        <fullName evidence="4">Secreted protein</fullName>
    </recommendedName>
</protein>
<evidence type="ECO:0000313" key="3">
    <source>
        <dbReference type="Proteomes" id="UP000600026"/>
    </source>
</evidence>
<feature type="signal peptide" evidence="1">
    <location>
        <begin position="1"/>
        <end position="23"/>
    </location>
</feature>
<feature type="chain" id="PRO_5037989792" description="Secreted protein" evidence="1">
    <location>
        <begin position="24"/>
        <end position="51"/>
    </location>
</feature>
<evidence type="ECO:0000256" key="1">
    <source>
        <dbReference type="SAM" id="SignalP"/>
    </source>
</evidence>
<keyword evidence="1" id="KW-0732">Signal</keyword>
<proteinExistence type="predicted"/>
<gene>
    <name evidence="2" type="ORF">Sxan_42080</name>
</gene>
<accession>A0A919H3P3</accession>
<dbReference type="Proteomes" id="UP000600026">
    <property type="component" value="Unassembled WGS sequence"/>
</dbReference>
<evidence type="ECO:0008006" key="4">
    <source>
        <dbReference type="Google" id="ProtNLM"/>
    </source>
</evidence>
<sequence length="51" mass="5073">MRNRRISLVLLALAATGILIGAAAQLASSSGAPESSQHAVVAMNKADLVGA</sequence>
<dbReference type="RefSeq" id="WP_157853361.1">
    <property type="nucleotide sequence ID" value="NZ_BNEE01000006.1"/>
</dbReference>
<comment type="caution">
    <text evidence="2">The sequence shown here is derived from an EMBL/GenBank/DDBJ whole genome shotgun (WGS) entry which is preliminary data.</text>
</comment>
<organism evidence="2 3">
    <name type="scientific">Streptomyces xanthophaeus</name>
    <dbReference type="NCBI Taxonomy" id="67385"/>
    <lineage>
        <taxon>Bacteria</taxon>
        <taxon>Bacillati</taxon>
        <taxon>Actinomycetota</taxon>
        <taxon>Actinomycetes</taxon>
        <taxon>Kitasatosporales</taxon>
        <taxon>Streptomycetaceae</taxon>
        <taxon>Streptomyces</taxon>
    </lineage>
</organism>
<dbReference type="AlphaFoldDB" id="A0A919H3P3"/>
<reference evidence="2" key="1">
    <citation type="submission" date="2020-09" db="EMBL/GenBank/DDBJ databases">
        <title>Whole genome shotgun sequence of Streptomyces xanthophaeus NBRC 12829.</title>
        <authorList>
            <person name="Komaki H."/>
            <person name="Tamura T."/>
        </authorList>
    </citation>
    <scope>NUCLEOTIDE SEQUENCE</scope>
    <source>
        <strain evidence="2">NBRC 12829</strain>
    </source>
</reference>
<name>A0A919H3P3_9ACTN</name>
<dbReference type="EMBL" id="BNEE01000006">
    <property type="protein sequence ID" value="GHI86844.1"/>
    <property type="molecule type" value="Genomic_DNA"/>
</dbReference>
<keyword evidence="3" id="KW-1185">Reference proteome</keyword>
<evidence type="ECO:0000313" key="2">
    <source>
        <dbReference type="EMBL" id="GHI86844.1"/>
    </source>
</evidence>